<reference evidence="1" key="1">
    <citation type="submission" date="2019-01" db="EMBL/GenBank/DDBJ databases">
        <title>Oenococcus sicerae UCMA17102.</title>
        <authorList>
            <person name="Cousin F.J."/>
            <person name="Le Guellec R."/>
            <person name="Cretenet M."/>
        </authorList>
    </citation>
    <scope>NUCLEOTIDE SEQUENCE</scope>
    <source>
        <strain evidence="1">UCMA17102</strain>
    </source>
</reference>
<sequence>MFGKSKEIDTDFYKNQVKSCLQPKDNKIHILALSNINDWPSKKEGVRSDYTNKINLILSSLQDDGYEIISIAAMPTVLTNGFITDASQENVGTLITYK</sequence>
<name>A0AAJ1RAV4_9LACO</name>
<dbReference type="Proteomes" id="UP001167919">
    <property type="component" value="Unassembled WGS sequence"/>
</dbReference>
<evidence type="ECO:0000313" key="2">
    <source>
        <dbReference type="Proteomes" id="UP001167919"/>
    </source>
</evidence>
<dbReference type="EMBL" id="SDWY01000001">
    <property type="protein sequence ID" value="MDN6899535.1"/>
    <property type="molecule type" value="Genomic_DNA"/>
</dbReference>
<evidence type="ECO:0000313" key="1">
    <source>
        <dbReference type="EMBL" id="MDN6899535.1"/>
    </source>
</evidence>
<organism evidence="1 2">
    <name type="scientific">Oenococcus sicerae</name>
    <dbReference type="NCBI Taxonomy" id="2203724"/>
    <lineage>
        <taxon>Bacteria</taxon>
        <taxon>Bacillati</taxon>
        <taxon>Bacillota</taxon>
        <taxon>Bacilli</taxon>
        <taxon>Lactobacillales</taxon>
        <taxon>Lactobacillaceae</taxon>
        <taxon>Oenococcus</taxon>
    </lineage>
</organism>
<protein>
    <submittedName>
        <fullName evidence="1">Uncharacterized protein</fullName>
    </submittedName>
</protein>
<gene>
    <name evidence="1" type="ORF">EVC35_00740</name>
</gene>
<comment type="caution">
    <text evidence="1">The sequence shown here is derived from an EMBL/GenBank/DDBJ whole genome shotgun (WGS) entry which is preliminary data.</text>
</comment>
<accession>A0AAJ1RAV4</accession>
<dbReference type="AlphaFoldDB" id="A0AAJ1RAV4"/>
<proteinExistence type="predicted"/>
<dbReference type="RefSeq" id="WP_301710832.1">
    <property type="nucleotide sequence ID" value="NZ_SDWY01000001.1"/>
</dbReference>